<keyword evidence="2 3" id="KW-0143">Chaperone</keyword>
<evidence type="ECO:0000256" key="1">
    <source>
        <dbReference type="ARBA" id="ARBA00006975"/>
    </source>
</evidence>
<protein>
    <recommendedName>
        <fullName evidence="3">Co-chaperonin GroES</fullName>
    </recommendedName>
    <alternativeName>
        <fullName evidence="3">10 kDa chaperonin</fullName>
    </alternativeName>
    <alternativeName>
        <fullName evidence="3">Chaperonin-10</fullName>
        <shortName evidence="3">Cpn10</shortName>
    </alternativeName>
</protein>
<dbReference type="SUPFAM" id="SSF50129">
    <property type="entry name" value="GroES-like"/>
    <property type="match status" value="1"/>
</dbReference>
<dbReference type="OrthoDB" id="9806791at2"/>
<dbReference type="GO" id="GO:0051087">
    <property type="term" value="F:protein-folding chaperone binding"/>
    <property type="evidence" value="ECO:0007669"/>
    <property type="project" value="TreeGrafter"/>
</dbReference>
<proteinExistence type="inferred from homology"/>
<dbReference type="InterPro" id="IPR011032">
    <property type="entry name" value="GroES-like_sf"/>
</dbReference>
<dbReference type="GO" id="GO:0051082">
    <property type="term" value="F:unfolded protein binding"/>
    <property type="evidence" value="ECO:0007669"/>
    <property type="project" value="TreeGrafter"/>
</dbReference>
<evidence type="ECO:0000313" key="5">
    <source>
        <dbReference type="EMBL" id="KIQ35450.1"/>
    </source>
</evidence>
<dbReference type="PRINTS" id="PR00297">
    <property type="entry name" value="CHAPERONIN10"/>
</dbReference>
<dbReference type="FunFam" id="2.30.33.40:FF:000001">
    <property type="entry name" value="10 kDa chaperonin"/>
    <property type="match status" value="1"/>
</dbReference>
<name>A0A0D0N277_VARPD</name>
<dbReference type="EMBL" id="JXQQ01000010">
    <property type="protein sequence ID" value="KIQ35450.1"/>
    <property type="molecule type" value="Genomic_DNA"/>
</dbReference>
<dbReference type="RefSeq" id="WP_042577891.1">
    <property type="nucleotide sequence ID" value="NZ_JXQQ01000010.1"/>
</dbReference>
<organism evidence="5 6">
    <name type="scientific">Variovorax paradoxus</name>
    <dbReference type="NCBI Taxonomy" id="34073"/>
    <lineage>
        <taxon>Bacteria</taxon>
        <taxon>Pseudomonadati</taxon>
        <taxon>Pseudomonadota</taxon>
        <taxon>Betaproteobacteria</taxon>
        <taxon>Burkholderiales</taxon>
        <taxon>Comamonadaceae</taxon>
        <taxon>Variovorax</taxon>
    </lineage>
</organism>
<reference evidence="5 6" key="1">
    <citation type="submission" date="2014-12" db="EMBL/GenBank/DDBJ databases">
        <title>16Stimator: statistical estimation of ribosomal gene copy numbers from draft genome assemblies.</title>
        <authorList>
            <person name="Perisin M.A."/>
            <person name="Vetter M."/>
            <person name="Gilbert J.A."/>
            <person name="Bergelson J."/>
        </authorList>
    </citation>
    <scope>NUCLEOTIDE SEQUENCE [LARGE SCALE GENOMIC DNA]</scope>
    <source>
        <strain evidence="5 6">MEDvA23</strain>
    </source>
</reference>
<comment type="similarity">
    <text evidence="1 3 4">Belongs to the GroES chaperonin family.</text>
</comment>
<evidence type="ECO:0000256" key="4">
    <source>
        <dbReference type="RuleBase" id="RU000535"/>
    </source>
</evidence>
<comment type="function">
    <text evidence="3 4">Together with the chaperonin GroEL, plays an essential role in assisting protein folding. The GroEL-GroES system forms a nano-cage that allows encapsulation of the non-native substrate proteins and provides a physical environment optimized to promote and accelerate protein folding. GroES binds to the apical surface of the GroEL ring, thereby capping the opening of the GroEL channel.</text>
</comment>
<comment type="caution">
    <text evidence="5">The sequence shown here is derived from an EMBL/GenBank/DDBJ whole genome shotgun (WGS) entry which is preliminary data.</text>
</comment>
<dbReference type="NCBIfam" id="NF001527">
    <property type="entry name" value="PRK00364.1-2"/>
    <property type="match status" value="1"/>
</dbReference>
<evidence type="ECO:0000256" key="3">
    <source>
        <dbReference type="HAMAP-Rule" id="MF_00580"/>
    </source>
</evidence>
<dbReference type="PANTHER" id="PTHR10772">
    <property type="entry name" value="10 KDA HEAT SHOCK PROTEIN"/>
    <property type="match status" value="1"/>
</dbReference>
<evidence type="ECO:0000256" key="2">
    <source>
        <dbReference type="ARBA" id="ARBA00023186"/>
    </source>
</evidence>
<dbReference type="GO" id="GO:0005524">
    <property type="term" value="F:ATP binding"/>
    <property type="evidence" value="ECO:0007669"/>
    <property type="project" value="InterPro"/>
</dbReference>
<evidence type="ECO:0000313" key="6">
    <source>
        <dbReference type="Proteomes" id="UP000032067"/>
    </source>
</evidence>
<dbReference type="NCBIfam" id="NF001531">
    <property type="entry name" value="PRK00364.2-2"/>
    <property type="match status" value="1"/>
</dbReference>
<dbReference type="InterPro" id="IPR018369">
    <property type="entry name" value="Chaprnonin_Cpn10_CS"/>
</dbReference>
<comment type="subcellular location">
    <subcellularLocation>
        <location evidence="3">Cytoplasm</location>
    </subcellularLocation>
</comment>
<gene>
    <name evidence="3" type="primary">groES</name>
    <name evidence="3" type="synonym">groS</name>
    <name evidence="5" type="ORF">RT97_05070</name>
</gene>
<dbReference type="NCBIfam" id="NF001533">
    <property type="entry name" value="PRK00364.2-4"/>
    <property type="match status" value="1"/>
</dbReference>
<sequence length="106" mass="11684">MKLQPLYDRVIVKRIEQQRKTASGIVIPESAAEKPEQGEVVSVGQGKLLVDGTLRPLQLKAGDQVLFGKYAGQTVKVQDEELLVMREDDVLALIESGERGNLKRVA</sequence>
<dbReference type="Proteomes" id="UP000032067">
    <property type="component" value="Unassembled WGS sequence"/>
</dbReference>
<dbReference type="PROSITE" id="PS00681">
    <property type="entry name" value="CHAPERONINS_CPN10"/>
    <property type="match status" value="1"/>
</dbReference>
<dbReference type="InterPro" id="IPR037124">
    <property type="entry name" value="Chaperonin_GroES_sf"/>
</dbReference>
<dbReference type="SMART" id="SM00883">
    <property type="entry name" value="Cpn10"/>
    <property type="match status" value="1"/>
</dbReference>
<comment type="subunit">
    <text evidence="3">Heptamer of 7 subunits arranged in a ring. Interacts with the chaperonin GroEL.</text>
</comment>
<dbReference type="CDD" id="cd00320">
    <property type="entry name" value="cpn10"/>
    <property type="match status" value="1"/>
</dbReference>
<dbReference type="GO" id="GO:0046872">
    <property type="term" value="F:metal ion binding"/>
    <property type="evidence" value="ECO:0007669"/>
    <property type="project" value="TreeGrafter"/>
</dbReference>
<dbReference type="Pfam" id="PF00166">
    <property type="entry name" value="Cpn10"/>
    <property type="match status" value="1"/>
</dbReference>
<dbReference type="AlphaFoldDB" id="A0A0D0N277"/>
<dbReference type="HAMAP" id="MF_00580">
    <property type="entry name" value="CH10"/>
    <property type="match status" value="1"/>
</dbReference>
<dbReference type="GO" id="GO:0044183">
    <property type="term" value="F:protein folding chaperone"/>
    <property type="evidence" value="ECO:0007669"/>
    <property type="project" value="InterPro"/>
</dbReference>
<dbReference type="PANTHER" id="PTHR10772:SF58">
    <property type="entry name" value="CO-CHAPERONIN GROES"/>
    <property type="match status" value="1"/>
</dbReference>
<dbReference type="GO" id="GO:0005737">
    <property type="term" value="C:cytoplasm"/>
    <property type="evidence" value="ECO:0007669"/>
    <property type="project" value="UniProtKB-SubCell"/>
</dbReference>
<dbReference type="InterPro" id="IPR020818">
    <property type="entry name" value="Chaperonin_GroES"/>
</dbReference>
<keyword evidence="3" id="KW-0963">Cytoplasm</keyword>
<dbReference type="Gene3D" id="2.30.33.40">
    <property type="entry name" value="GroES chaperonin"/>
    <property type="match status" value="1"/>
</dbReference>
<accession>A0A0D0N277</accession>